<protein>
    <submittedName>
        <fullName evidence="2">Uncharacterized protein</fullName>
    </submittedName>
</protein>
<dbReference type="EMBL" id="CAUYUJ010017659">
    <property type="protein sequence ID" value="CAK0876688.1"/>
    <property type="molecule type" value="Genomic_DNA"/>
</dbReference>
<feature type="compositionally biased region" description="Low complexity" evidence="1">
    <location>
        <begin position="128"/>
        <end position="158"/>
    </location>
</feature>
<keyword evidence="3" id="KW-1185">Reference proteome</keyword>
<feature type="region of interest" description="Disordered" evidence="1">
    <location>
        <begin position="99"/>
        <end position="382"/>
    </location>
</feature>
<reference evidence="2" key="1">
    <citation type="submission" date="2023-10" db="EMBL/GenBank/DDBJ databases">
        <authorList>
            <person name="Chen Y."/>
            <person name="Shah S."/>
            <person name="Dougan E. K."/>
            <person name="Thang M."/>
            <person name="Chan C."/>
        </authorList>
    </citation>
    <scope>NUCLEOTIDE SEQUENCE [LARGE SCALE GENOMIC DNA]</scope>
</reference>
<dbReference type="Proteomes" id="UP001189429">
    <property type="component" value="Unassembled WGS sequence"/>
</dbReference>
<feature type="compositionally biased region" description="Polar residues" evidence="1">
    <location>
        <begin position="367"/>
        <end position="382"/>
    </location>
</feature>
<accession>A0ABN9VT64</accession>
<evidence type="ECO:0000313" key="3">
    <source>
        <dbReference type="Proteomes" id="UP001189429"/>
    </source>
</evidence>
<gene>
    <name evidence="2" type="ORF">PCOR1329_LOCUS60985</name>
</gene>
<proteinExistence type="predicted"/>
<feature type="compositionally biased region" description="Low complexity" evidence="1">
    <location>
        <begin position="218"/>
        <end position="246"/>
    </location>
</feature>
<comment type="caution">
    <text evidence="2">The sequence shown here is derived from an EMBL/GenBank/DDBJ whole genome shotgun (WGS) entry which is preliminary data.</text>
</comment>
<evidence type="ECO:0000313" key="2">
    <source>
        <dbReference type="EMBL" id="CAK0876688.1"/>
    </source>
</evidence>
<organism evidence="2 3">
    <name type="scientific">Prorocentrum cordatum</name>
    <dbReference type="NCBI Taxonomy" id="2364126"/>
    <lineage>
        <taxon>Eukaryota</taxon>
        <taxon>Sar</taxon>
        <taxon>Alveolata</taxon>
        <taxon>Dinophyceae</taxon>
        <taxon>Prorocentrales</taxon>
        <taxon>Prorocentraceae</taxon>
        <taxon>Prorocentrum</taxon>
    </lineage>
</organism>
<feature type="compositionally biased region" description="Low complexity" evidence="1">
    <location>
        <begin position="305"/>
        <end position="314"/>
    </location>
</feature>
<feature type="compositionally biased region" description="Low complexity" evidence="1">
    <location>
        <begin position="263"/>
        <end position="276"/>
    </location>
</feature>
<sequence>MAAAGAVLVRSPQLSQLASVTPGHGPSACRLELRPEAADCSELDLADAFAVCRPQDPAQLAQLRQEVVSSMVGLAGGRSTGWHNTMTLPYPAHLAAAPDQAHPAYHGRADPASAAHAGRAAAPRDEAPGPAAASGASPAQSSPCASSSSGVAAASAARAPPPLRLQLSECLPDSQDTPSLFSEDSPWATAEASDGEAARGAPWWMCPPTSPARGPLQPRAGAPVGRQGPAAGRPAEAPAEAACGRGQAPAVKENLAPPLSDVSPSAFGSAAAAEAGGVHGTPPPKDRRCVAFRSPACYDSPPPASEAARTSPPTSATPPPTGTGGPVTRSSALSTASSPSPLPNWCSVRHTFIEAQIQPDEDEWPIVTTSRSKSSPPQFQFQ</sequence>
<evidence type="ECO:0000256" key="1">
    <source>
        <dbReference type="SAM" id="MobiDB-lite"/>
    </source>
</evidence>
<name>A0ABN9VT64_9DINO</name>
<feature type="compositionally biased region" description="Low complexity" evidence="1">
    <location>
        <begin position="110"/>
        <end position="121"/>
    </location>
</feature>
<feature type="compositionally biased region" description="Low complexity" evidence="1">
    <location>
        <begin position="326"/>
        <end position="339"/>
    </location>
</feature>